<comment type="similarity">
    <text evidence="1 4 5">Belongs to the bacterial ribosomal protein bL17 family.</text>
</comment>
<keyword evidence="3 4" id="KW-0687">Ribonucleoprotein</keyword>
<dbReference type="HAMAP" id="MF_01368">
    <property type="entry name" value="Ribosomal_bL17"/>
    <property type="match status" value="1"/>
</dbReference>
<dbReference type="RefSeq" id="WP_054965211.1">
    <property type="nucleotide sequence ID" value="NZ_FMUN01000005.1"/>
</dbReference>
<dbReference type="PROSITE" id="PS01167">
    <property type="entry name" value="RIBOSOMAL_L17"/>
    <property type="match status" value="1"/>
</dbReference>
<evidence type="ECO:0000256" key="2">
    <source>
        <dbReference type="ARBA" id="ARBA00022980"/>
    </source>
</evidence>
<evidence type="ECO:0000256" key="3">
    <source>
        <dbReference type="ARBA" id="ARBA00023274"/>
    </source>
</evidence>
<keyword evidence="7" id="KW-1185">Reference proteome</keyword>
<dbReference type="PANTHER" id="PTHR14413:SF16">
    <property type="entry name" value="LARGE RIBOSOMAL SUBUNIT PROTEIN BL17M"/>
    <property type="match status" value="1"/>
</dbReference>
<evidence type="ECO:0000313" key="6">
    <source>
        <dbReference type="EMBL" id="SCY42771.1"/>
    </source>
</evidence>
<sequence length="128" mass="14793">MRHRKSGRKLNRRASQRKALLQNQAKSLIEHERITTTVPKAKELRRYVEPMITKAKENTVHRKRLAFAKLQDRRIVGKLFDDLGPRFQQRSGGYTRILKAGYREGDNAPMAIIELVDRPEATEAAEAE</sequence>
<accession>A0A0N8PNA5</accession>
<gene>
    <name evidence="4" type="primary">rplQ</name>
    <name evidence="6" type="ORF">SAMN05661077_2116</name>
</gene>
<dbReference type="STRING" id="381306.AN478_03315"/>
<dbReference type="AlphaFoldDB" id="A0A0N8PNA5"/>
<comment type="subunit">
    <text evidence="4">Part of the 50S ribosomal subunit. Contacts protein L32.</text>
</comment>
<protein>
    <recommendedName>
        <fullName evidence="4">Large ribosomal subunit protein bL17</fullName>
    </recommendedName>
</protein>
<evidence type="ECO:0000256" key="1">
    <source>
        <dbReference type="ARBA" id="ARBA00008777"/>
    </source>
</evidence>
<reference evidence="7" key="1">
    <citation type="submission" date="2016-10" db="EMBL/GenBank/DDBJ databases">
        <authorList>
            <person name="Varghese N."/>
        </authorList>
    </citation>
    <scope>NUCLEOTIDE SEQUENCE [LARGE SCALE GENOMIC DNA]</scope>
    <source>
        <strain evidence="7">HL 19</strain>
    </source>
</reference>
<dbReference type="InterPro" id="IPR036373">
    <property type="entry name" value="Ribosomal_bL17_sf"/>
</dbReference>
<keyword evidence="2 4" id="KW-0689">Ribosomal protein</keyword>
<dbReference type="EMBL" id="FMUN01000005">
    <property type="protein sequence ID" value="SCY42771.1"/>
    <property type="molecule type" value="Genomic_DNA"/>
</dbReference>
<dbReference type="Proteomes" id="UP000183104">
    <property type="component" value="Unassembled WGS sequence"/>
</dbReference>
<dbReference type="GO" id="GO:0006412">
    <property type="term" value="P:translation"/>
    <property type="evidence" value="ECO:0007669"/>
    <property type="project" value="UniProtKB-UniRule"/>
</dbReference>
<evidence type="ECO:0000256" key="5">
    <source>
        <dbReference type="RuleBase" id="RU000660"/>
    </source>
</evidence>
<dbReference type="PANTHER" id="PTHR14413">
    <property type="entry name" value="RIBOSOMAL PROTEIN L17"/>
    <property type="match status" value="1"/>
</dbReference>
<proteinExistence type="inferred from homology"/>
<evidence type="ECO:0000313" key="7">
    <source>
        <dbReference type="Proteomes" id="UP000183104"/>
    </source>
</evidence>
<dbReference type="NCBIfam" id="TIGR00059">
    <property type="entry name" value="L17"/>
    <property type="match status" value="1"/>
</dbReference>
<dbReference type="SUPFAM" id="SSF64263">
    <property type="entry name" value="Prokaryotic ribosomal protein L17"/>
    <property type="match status" value="1"/>
</dbReference>
<dbReference type="GO" id="GO:0022625">
    <property type="term" value="C:cytosolic large ribosomal subunit"/>
    <property type="evidence" value="ECO:0007669"/>
    <property type="project" value="TreeGrafter"/>
</dbReference>
<name>A0A0N8PNA5_9GAMM</name>
<dbReference type="Pfam" id="PF01196">
    <property type="entry name" value="Ribosomal_L17"/>
    <property type="match status" value="1"/>
</dbReference>
<dbReference type="InterPro" id="IPR000456">
    <property type="entry name" value="Ribosomal_bL17"/>
</dbReference>
<dbReference type="OrthoDB" id="9809073at2"/>
<organism evidence="6 7">
    <name type="scientific">Thiohalorhabdus denitrificans</name>
    <dbReference type="NCBI Taxonomy" id="381306"/>
    <lineage>
        <taxon>Bacteria</taxon>
        <taxon>Pseudomonadati</taxon>
        <taxon>Pseudomonadota</taxon>
        <taxon>Gammaproteobacteria</taxon>
        <taxon>Thiohalorhabdales</taxon>
        <taxon>Thiohalorhabdaceae</taxon>
        <taxon>Thiohalorhabdus</taxon>
    </lineage>
</organism>
<dbReference type="Gene3D" id="3.90.1030.10">
    <property type="entry name" value="Ribosomal protein L17"/>
    <property type="match status" value="1"/>
</dbReference>
<dbReference type="InterPro" id="IPR047859">
    <property type="entry name" value="Ribosomal_bL17_CS"/>
</dbReference>
<evidence type="ECO:0000256" key="4">
    <source>
        <dbReference type="HAMAP-Rule" id="MF_01368"/>
    </source>
</evidence>
<dbReference type="PATRIC" id="fig|381306.5.peg.1146"/>
<dbReference type="FunFam" id="3.90.1030.10:FF:000001">
    <property type="entry name" value="50S ribosomal protein L17"/>
    <property type="match status" value="1"/>
</dbReference>
<dbReference type="GO" id="GO:0003735">
    <property type="term" value="F:structural constituent of ribosome"/>
    <property type="evidence" value="ECO:0007669"/>
    <property type="project" value="InterPro"/>
</dbReference>